<feature type="transmembrane region" description="Helical" evidence="8">
    <location>
        <begin position="162"/>
        <end position="187"/>
    </location>
</feature>
<dbReference type="Pfam" id="PF00654">
    <property type="entry name" value="Voltage_CLC"/>
    <property type="match status" value="1"/>
</dbReference>
<comment type="subcellular location">
    <subcellularLocation>
        <location evidence="1">Membrane</location>
        <topology evidence="1">Multi-pass membrane protein</topology>
    </subcellularLocation>
</comment>
<evidence type="ECO:0000256" key="8">
    <source>
        <dbReference type="SAM" id="Phobius"/>
    </source>
</evidence>
<keyword evidence="3 8" id="KW-0812">Transmembrane</keyword>
<dbReference type="EMBL" id="OY288114">
    <property type="protein sequence ID" value="CAJ0859239.1"/>
    <property type="molecule type" value="Genomic_DNA"/>
</dbReference>
<evidence type="ECO:0000256" key="2">
    <source>
        <dbReference type="ARBA" id="ARBA00022448"/>
    </source>
</evidence>
<sequence>MGRGAEDAGAEPAFDQADLLVTSGLALVVGALTGVVGALYRLALEAADRFRGAIVAFAQGEGLLGFTMLVAICAAAAFLAAWMVRRFSPHASGSGIPHVEAVLRGMAAPADFILLPVKFIGGVLAIGSGLALGREGPSVQIGAVIGHLVGSTARRGWPDCRALLAAGAGAGLATAFNAPMAGAVFVLEELVQKFEHRTALTALAASSTAIATAHFILGDALEFRLPPLDYPEPAVGPLFFVLGVAMGFLGIFYNWLLLRTLTFYESFSQTPIELRAAATGALVGVLAWCAPGLVGGGEVITQAAVSGAQNIFVLPFVLLLRFALGSASYAAGTPGGLFAPMLALGALAGLLFGVVCGLLLPGLEIQPQVFAVVGMTALFTSAVRAPLTGIVLATEMTGSAVLLLPMLAACFTAMLAATVMRCLPIYESLRDRLLRP</sequence>
<dbReference type="CDD" id="cd01031">
    <property type="entry name" value="EriC"/>
    <property type="match status" value="1"/>
</dbReference>
<name>A0AA48LY14_9ZZZZ</name>
<feature type="transmembrane region" description="Helical" evidence="8">
    <location>
        <begin position="63"/>
        <end position="84"/>
    </location>
</feature>
<evidence type="ECO:0000256" key="5">
    <source>
        <dbReference type="ARBA" id="ARBA00023065"/>
    </source>
</evidence>
<gene>
    <name evidence="9" type="primary">clcA</name>
    <name evidence="9" type="ORF">AMST5_01190</name>
</gene>
<evidence type="ECO:0000313" key="9">
    <source>
        <dbReference type="EMBL" id="CAJ0859239.1"/>
    </source>
</evidence>
<keyword evidence="7" id="KW-0868">Chloride</keyword>
<evidence type="ECO:0000256" key="7">
    <source>
        <dbReference type="ARBA" id="ARBA00023214"/>
    </source>
</evidence>
<feature type="transmembrane region" description="Helical" evidence="8">
    <location>
        <begin position="312"/>
        <end position="331"/>
    </location>
</feature>
<evidence type="ECO:0000256" key="3">
    <source>
        <dbReference type="ARBA" id="ARBA00022692"/>
    </source>
</evidence>
<keyword evidence="6 8" id="KW-0472">Membrane</keyword>
<feature type="transmembrane region" description="Helical" evidence="8">
    <location>
        <begin position="337"/>
        <end position="360"/>
    </location>
</feature>
<keyword evidence="5" id="KW-0406">Ion transport</keyword>
<organism evidence="9">
    <name type="scientific">freshwater sediment metagenome</name>
    <dbReference type="NCBI Taxonomy" id="556182"/>
    <lineage>
        <taxon>unclassified sequences</taxon>
        <taxon>metagenomes</taxon>
        <taxon>ecological metagenomes</taxon>
    </lineage>
</organism>
<evidence type="ECO:0000256" key="6">
    <source>
        <dbReference type="ARBA" id="ARBA00023136"/>
    </source>
</evidence>
<dbReference type="AlphaFoldDB" id="A0AA48LY14"/>
<dbReference type="GO" id="GO:0005886">
    <property type="term" value="C:plasma membrane"/>
    <property type="evidence" value="ECO:0007669"/>
    <property type="project" value="TreeGrafter"/>
</dbReference>
<dbReference type="PRINTS" id="PR00762">
    <property type="entry name" value="CLCHANNEL"/>
</dbReference>
<dbReference type="SUPFAM" id="SSF81340">
    <property type="entry name" value="Clc chloride channel"/>
    <property type="match status" value="1"/>
</dbReference>
<dbReference type="GO" id="GO:0005247">
    <property type="term" value="F:voltage-gated chloride channel activity"/>
    <property type="evidence" value="ECO:0007669"/>
    <property type="project" value="TreeGrafter"/>
</dbReference>
<dbReference type="PANTHER" id="PTHR45711:SF6">
    <property type="entry name" value="CHLORIDE CHANNEL PROTEIN"/>
    <property type="match status" value="1"/>
</dbReference>
<dbReference type="InterPro" id="IPR001807">
    <property type="entry name" value="ClC"/>
</dbReference>
<dbReference type="InterPro" id="IPR014743">
    <property type="entry name" value="Cl-channel_core"/>
</dbReference>
<evidence type="ECO:0000256" key="1">
    <source>
        <dbReference type="ARBA" id="ARBA00004141"/>
    </source>
</evidence>
<feature type="transmembrane region" description="Helical" evidence="8">
    <location>
        <begin position="20"/>
        <end position="42"/>
    </location>
</feature>
<feature type="transmembrane region" description="Helical" evidence="8">
    <location>
        <begin position="400"/>
        <end position="423"/>
    </location>
</feature>
<keyword evidence="2" id="KW-0813">Transport</keyword>
<feature type="transmembrane region" description="Helical" evidence="8">
    <location>
        <begin position="369"/>
        <end position="394"/>
    </location>
</feature>
<reference evidence="9" key="1">
    <citation type="submission" date="2023-07" db="EMBL/GenBank/DDBJ databases">
        <authorList>
            <person name="Pelsma A.J. K."/>
        </authorList>
    </citation>
    <scope>NUCLEOTIDE SEQUENCE</scope>
</reference>
<proteinExistence type="predicted"/>
<evidence type="ECO:0000256" key="4">
    <source>
        <dbReference type="ARBA" id="ARBA00022989"/>
    </source>
</evidence>
<dbReference type="Gene3D" id="1.10.3080.10">
    <property type="entry name" value="Clc chloride channel"/>
    <property type="match status" value="1"/>
</dbReference>
<accession>A0AA48LY14</accession>
<dbReference type="PANTHER" id="PTHR45711">
    <property type="entry name" value="CHLORIDE CHANNEL PROTEIN"/>
    <property type="match status" value="1"/>
</dbReference>
<feature type="transmembrane region" description="Helical" evidence="8">
    <location>
        <begin position="199"/>
        <end position="217"/>
    </location>
</feature>
<dbReference type="NCBIfam" id="NF003640">
    <property type="entry name" value="PRK05277.1"/>
    <property type="match status" value="1"/>
</dbReference>
<keyword evidence="4 8" id="KW-1133">Transmembrane helix</keyword>
<feature type="transmembrane region" description="Helical" evidence="8">
    <location>
        <begin position="238"/>
        <end position="256"/>
    </location>
</feature>
<feature type="transmembrane region" description="Helical" evidence="8">
    <location>
        <begin position="276"/>
        <end position="300"/>
    </location>
</feature>
<protein>
    <submittedName>
        <fullName evidence="9">H(+)/Cl(-) exchange transporter ClcA</fullName>
    </submittedName>
</protein>